<evidence type="ECO:0000256" key="2">
    <source>
        <dbReference type="SAM" id="SignalP"/>
    </source>
</evidence>
<dbReference type="NCBIfam" id="NF041940">
    <property type="entry name" value="choice_anch_X"/>
    <property type="match status" value="1"/>
</dbReference>
<dbReference type="Proteomes" id="UP000695562">
    <property type="component" value="Unassembled WGS sequence"/>
</dbReference>
<dbReference type="InterPro" id="IPR029058">
    <property type="entry name" value="AB_hydrolase_fold"/>
</dbReference>
<organism evidence="3 4">
    <name type="scientific">Polysphondylium violaceum</name>
    <dbReference type="NCBI Taxonomy" id="133409"/>
    <lineage>
        <taxon>Eukaryota</taxon>
        <taxon>Amoebozoa</taxon>
        <taxon>Evosea</taxon>
        <taxon>Eumycetozoa</taxon>
        <taxon>Dictyostelia</taxon>
        <taxon>Dictyosteliales</taxon>
        <taxon>Dictyosteliaceae</taxon>
        <taxon>Polysphondylium</taxon>
    </lineage>
</organism>
<reference evidence="3" key="1">
    <citation type="submission" date="2020-01" db="EMBL/GenBank/DDBJ databases">
        <title>Development of genomics and gene disruption for Polysphondylium violaceum indicates a role for the polyketide synthase stlB in stalk morphogenesis.</title>
        <authorList>
            <person name="Narita B."/>
            <person name="Kawabe Y."/>
            <person name="Kin K."/>
            <person name="Saito T."/>
            <person name="Gibbs R."/>
            <person name="Kuspa A."/>
            <person name="Muzny D."/>
            <person name="Queller D."/>
            <person name="Richards S."/>
            <person name="Strassman J."/>
            <person name="Sucgang R."/>
            <person name="Worley K."/>
            <person name="Schaap P."/>
        </authorList>
    </citation>
    <scope>NUCLEOTIDE SEQUENCE</scope>
    <source>
        <strain evidence="3">QSvi11</strain>
    </source>
</reference>
<protein>
    <recommendedName>
        <fullName evidence="5">Conditioned medium factor</fullName>
    </recommendedName>
</protein>
<proteinExistence type="predicted"/>
<name>A0A8J4V7J5_9MYCE</name>
<comment type="caution">
    <text evidence="3">The sequence shown here is derived from an EMBL/GenBank/DDBJ whole genome shotgun (WGS) entry which is preliminary data.</text>
</comment>
<keyword evidence="2" id="KW-0732">Signal</keyword>
<dbReference type="Gene3D" id="3.40.50.1820">
    <property type="entry name" value="alpha/beta hydrolase"/>
    <property type="match status" value="1"/>
</dbReference>
<gene>
    <name evidence="3" type="ORF">CYY_001810</name>
</gene>
<dbReference type="OrthoDB" id="15309at2759"/>
<sequence length="681" mass="74921">MKSINLIVLFTILIAVTQSALVPKNLQGKPSEFSNFKLPNPKDVAQTSDSSLLTVSLVDSKTTSNVEWVGTVPVDSTQEFTITLFSQFYTQLTLEAFPPTSKIAKAHDRNQWFGRSHNVLNVTTSNFGIDGATVPSVTYTWYNPTVGDWTIKLVGPAAEIKKVSATPTAMLLVQNPSNLQIYSYLSSYNNLFIGEKVPVIAMIQNHADYLPKEKRPLNWQPTIIKLAGASAQINVFAPDGQESTIEMYDDGLHDDVEANDGVFGAYLQVNETGNYQAQVIFKGADQGTNIFRSNQHIIPISDDYLSFTGNVFSQQSQDDTELIVYFEVEGEDLSAAPAVRLYSEVWGTDSKGKSVPIAWVSGITTVQQVNNLQVLQATLDSRWIAKADATEPFTVKNVIFSDMNTYVPLDNQTSTSNVKMMATYRDVRTLQYDPPLHVITKQMRDGKMPAHLASRFGKATGNGKLILVHGYCSDDNPWPVEDFENAVQYEDFNQNRPTDEFARMVGEFGEQFTDGFSIIGHSQGGNEALHLLTFYHSGLDLSQAFPGRVVQSVGTPYQGTALAGTLASIGKIVGIGCSANNDLTVDGAALWLNTIPADKRKLVYYATSQYKTGSLVNYCNLGANAVLKWPNDGVVDLDHASLYGGTYVDNFKGYCHTTDMKSPPQTSNTEFNKKMSAESVW</sequence>
<keyword evidence="4" id="KW-1185">Reference proteome</keyword>
<evidence type="ECO:0000313" key="4">
    <source>
        <dbReference type="Proteomes" id="UP000695562"/>
    </source>
</evidence>
<evidence type="ECO:0008006" key="5">
    <source>
        <dbReference type="Google" id="ProtNLM"/>
    </source>
</evidence>
<feature type="region of interest" description="Disordered" evidence="1">
    <location>
        <begin position="660"/>
        <end position="681"/>
    </location>
</feature>
<accession>A0A8J4V7J5</accession>
<dbReference type="SUPFAM" id="SSF53474">
    <property type="entry name" value="alpha/beta-Hydrolases"/>
    <property type="match status" value="1"/>
</dbReference>
<feature type="signal peptide" evidence="2">
    <location>
        <begin position="1"/>
        <end position="19"/>
    </location>
</feature>
<evidence type="ECO:0000256" key="1">
    <source>
        <dbReference type="SAM" id="MobiDB-lite"/>
    </source>
</evidence>
<feature type="chain" id="PRO_5035255312" description="Conditioned medium factor" evidence="2">
    <location>
        <begin position="20"/>
        <end position="681"/>
    </location>
</feature>
<dbReference type="EMBL" id="AJWJ01000045">
    <property type="protein sequence ID" value="KAF2076907.1"/>
    <property type="molecule type" value="Genomic_DNA"/>
</dbReference>
<evidence type="ECO:0000313" key="3">
    <source>
        <dbReference type="EMBL" id="KAF2076907.1"/>
    </source>
</evidence>
<dbReference type="AlphaFoldDB" id="A0A8J4V7J5"/>
<feature type="compositionally biased region" description="Basic and acidic residues" evidence="1">
    <location>
        <begin position="671"/>
        <end position="681"/>
    </location>
</feature>